<gene>
    <name evidence="1" type="primary">ConsOrf3</name>
</gene>
<protein>
    <submittedName>
        <fullName evidence="1">Uncharacterized protein</fullName>
    </submittedName>
</protein>
<dbReference type="GeneID" id="33361403"/>
<geneLocation type="chloroplast" evidence="1"/>
<sequence>MNKIINIKKKIDLLLISLEALHINKSYKKLNTNNYKHIEKESPIIQLQKISTTKQYKTIYIIIDLIKYIKLLQILVKQKTFSKLIRKLFSNYKRSVQPNNIKQYIKKFTYIYSIKHNYYNNYKSIKYIYKIKINEVKIISIINLYILYKSTNKFGIYFLIKYIFS</sequence>
<dbReference type="AlphaFoldDB" id="A0A1Z1MQN3"/>
<organism evidence="1">
    <name type="scientific">Cliftonaea pectinata</name>
    <dbReference type="NCBI Taxonomy" id="2007206"/>
    <lineage>
        <taxon>Eukaryota</taxon>
        <taxon>Rhodophyta</taxon>
        <taxon>Florideophyceae</taxon>
        <taxon>Rhodymeniophycidae</taxon>
        <taxon>Ceramiales</taxon>
        <taxon>Rhodomelaceae</taxon>
        <taxon>Polyzonieae</taxon>
        <taxon>Cliftonaea</taxon>
    </lineage>
</organism>
<keyword evidence="1" id="KW-0934">Plastid</keyword>
<dbReference type="RefSeq" id="YP_009399002.1">
    <property type="nucleotide sequence ID" value="NC_035294.1"/>
</dbReference>
<accession>A0A1Z1MQN3</accession>
<dbReference type="EMBL" id="MF101450">
    <property type="protein sequence ID" value="ARW68085.1"/>
    <property type="molecule type" value="Genomic_DNA"/>
</dbReference>
<reference evidence="1" key="1">
    <citation type="journal article" date="2017" name="J. Phycol.">
        <title>Analysis of chloroplast genomes and a supermatrix inform reclassification of the Rhodomelaceae (Rhodophyta).</title>
        <authorList>
            <person name="Diaz-Tapia P."/>
            <person name="Maggs C.A."/>
            <person name="West J.A."/>
            <person name="Verbruggen H."/>
        </authorList>
    </citation>
    <scope>NUCLEOTIDE SEQUENCE</scope>
    <source>
        <strain evidence="1">PD1561</strain>
    </source>
</reference>
<proteinExistence type="predicted"/>
<name>A0A1Z1MQN3_9FLOR</name>
<keyword evidence="1" id="KW-0150">Chloroplast</keyword>
<evidence type="ECO:0000313" key="1">
    <source>
        <dbReference type="EMBL" id="ARW68085.1"/>
    </source>
</evidence>